<dbReference type="PANTHER" id="PTHR36978:SF3">
    <property type="entry name" value="P-LOOP CONTAINING NUCLEOSIDE TRIPHOSPHATE HYDROLASE PROTEIN"/>
    <property type="match status" value="1"/>
</dbReference>
<keyword evidence="1" id="KW-0812">Transmembrane</keyword>
<dbReference type="InterPro" id="IPR040632">
    <property type="entry name" value="Sulfotransfer_4"/>
</dbReference>
<evidence type="ECO:0000256" key="1">
    <source>
        <dbReference type="SAM" id="Phobius"/>
    </source>
</evidence>
<dbReference type="SUPFAM" id="SSF52540">
    <property type="entry name" value="P-loop containing nucleoside triphosphate hydrolases"/>
    <property type="match status" value="1"/>
</dbReference>
<organism evidence="2 3">
    <name type="scientific">Pleurostoma richardsiae</name>
    <dbReference type="NCBI Taxonomy" id="41990"/>
    <lineage>
        <taxon>Eukaryota</taxon>
        <taxon>Fungi</taxon>
        <taxon>Dikarya</taxon>
        <taxon>Ascomycota</taxon>
        <taxon>Pezizomycotina</taxon>
        <taxon>Sordariomycetes</taxon>
        <taxon>Sordariomycetidae</taxon>
        <taxon>Calosphaeriales</taxon>
        <taxon>Pleurostomataceae</taxon>
        <taxon>Pleurostoma</taxon>
    </lineage>
</organism>
<dbReference type="Gene3D" id="3.40.50.300">
    <property type="entry name" value="P-loop containing nucleotide triphosphate hydrolases"/>
    <property type="match status" value="2"/>
</dbReference>
<dbReference type="PANTHER" id="PTHR36978">
    <property type="entry name" value="P-LOOP CONTAINING NUCLEOTIDE TRIPHOSPHATE HYDROLASE"/>
    <property type="match status" value="1"/>
</dbReference>
<dbReference type="InterPro" id="IPR027417">
    <property type="entry name" value="P-loop_NTPase"/>
</dbReference>
<proteinExistence type="predicted"/>
<keyword evidence="1" id="KW-1133">Transmembrane helix</keyword>
<evidence type="ECO:0008006" key="4">
    <source>
        <dbReference type="Google" id="ProtNLM"/>
    </source>
</evidence>
<dbReference type="Proteomes" id="UP001174694">
    <property type="component" value="Unassembled WGS sequence"/>
</dbReference>
<comment type="caution">
    <text evidence="2">The sequence shown here is derived from an EMBL/GenBank/DDBJ whole genome shotgun (WGS) entry which is preliminary data.</text>
</comment>
<name>A0AA38RUZ7_9PEZI</name>
<accession>A0AA38RUZ7</accession>
<sequence>MGQVNSAPQPGTSFQVIGAGLPRTGTASVAAALEILLQGPVYHGATDIPACLFVPELLKVYPEAKVICTVRDPEDWVRSIGNVADNSLQWILKILLLPLPTMRMFPAYLHALENGRYNELLKCPGGQMRPVRESWDNHQEWLRKNVPKEKLVFFDVRDGWGPLCEALDCKVPEGIPFPKINESANIDEFAKKTIQNALLSWAVIIGTVVVTAGLWIRFRN</sequence>
<evidence type="ECO:0000313" key="2">
    <source>
        <dbReference type="EMBL" id="KAJ9148973.1"/>
    </source>
</evidence>
<dbReference type="EMBL" id="JANBVO010000011">
    <property type="protein sequence ID" value="KAJ9148973.1"/>
    <property type="molecule type" value="Genomic_DNA"/>
</dbReference>
<dbReference type="Pfam" id="PF17784">
    <property type="entry name" value="Sulfotransfer_4"/>
    <property type="match status" value="1"/>
</dbReference>
<evidence type="ECO:0000313" key="3">
    <source>
        <dbReference type="Proteomes" id="UP001174694"/>
    </source>
</evidence>
<feature type="transmembrane region" description="Helical" evidence="1">
    <location>
        <begin position="198"/>
        <end position="218"/>
    </location>
</feature>
<keyword evidence="1" id="KW-0472">Membrane</keyword>
<gene>
    <name evidence="2" type="ORF">NKR23_g4719</name>
</gene>
<reference evidence="2" key="1">
    <citation type="submission" date="2022-07" db="EMBL/GenBank/DDBJ databases">
        <title>Fungi with potential for degradation of polypropylene.</title>
        <authorList>
            <person name="Gostincar C."/>
        </authorList>
    </citation>
    <scope>NUCLEOTIDE SEQUENCE</scope>
    <source>
        <strain evidence="2">EXF-13308</strain>
    </source>
</reference>
<keyword evidence="3" id="KW-1185">Reference proteome</keyword>
<dbReference type="AlphaFoldDB" id="A0AA38RUZ7"/>
<protein>
    <recommendedName>
        <fullName evidence="4">NAD dependent epimerase/dehydratase</fullName>
    </recommendedName>
</protein>